<dbReference type="InterPro" id="IPR040476">
    <property type="entry name" value="CSD2"/>
</dbReference>
<proteinExistence type="inferred from homology"/>
<feature type="region of interest" description="Disordered" evidence="8">
    <location>
        <begin position="712"/>
        <end position="741"/>
    </location>
</feature>
<feature type="compositionally biased region" description="Basic residues" evidence="8">
    <location>
        <begin position="714"/>
        <end position="741"/>
    </location>
</feature>
<dbReference type="HAMAP" id="MF_01895">
    <property type="entry name" value="RNase_R"/>
    <property type="match status" value="1"/>
</dbReference>
<keyword evidence="11" id="KW-1185">Reference proteome</keyword>
<dbReference type="InterPro" id="IPR001900">
    <property type="entry name" value="RNase_II/R"/>
</dbReference>
<dbReference type="Pfam" id="PF17876">
    <property type="entry name" value="CSD2"/>
    <property type="match status" value="1"/>
</dbReference>
<evidence type="ECO:0000256" key="1">
    <source>
        <dbReference type="ARBA" id="ARBA00001849"/>
    </source>
</evidence>
<dbReference type="InterPro" id="IPR050180">
    <property type="entry name" value="RNR_Ribonuclease"/>
</dbReference>
<evidence type="ECO:0000256" key="8">
    <source>
        <dbReference type="SAM" id="MobiDB-lite"/>
    </source>
</evidence>
<dbReference type="GO" id="GO:0006402">
    <property type="term" value="P:mRNA catabolic process"/>
    <property type="evidence" value="ECO:0007669"/>
    <property type="project" value="TreeGrafter"/>
</dbReference>
<keyword evidence="5 7" id="KW-0269">Exonuclease</keyword>
<comment type="catalytic activity">
    <reaction evidence="1 7">
        <text>Exonucleolytic cleavage in the 3'- to 5'-direction to yield nucleoside 5'-phosphates.</text>
        <dbReference type="EC" id="3.1.13.1"/>
    </reaction>
</comment>
<dbReference type="AlphaFoldDB" id="A0A5C5XFZ6"/>
<dbReference type="EC" id="3.1.13.1" evidence="7"/>
<evidence type="ECO:0000256" key="5">
    <source>
        <dbReference type="ARBA" id="ARBA00022839"/>
    </source>
</evidence>
<dbReference type="GO" id="GO:0008859">
    <property type="term" value="F:exoribonuclease II activity"/>
    <property type="evidence" value="ECO:0007669"/>
    <property type="project" value="UniProtKB-UniRule"/>
</dbReference>
<dbReference type="PROSITE" id="PS50126">
    <property type="entry name" value="S1"/>
    <property type="match status" value="1"/>
</dbReference>
<sequence length="741" mass="84083">MASLKQQVIDYLSRANYQPSTLKSVAKKLALKKKDRHKLDQTIQELIDGGKVQQGETGLLHVVDRTHQLIGIFRKVTSGNGYVILHEPKPSDITEDIFIEQRDTGDAQTGDEVAVALNNRRKSGNQRCGRIAEVIKRARNRFVGVYFEEEGQGYVFIDGKNYEEAIWVGDPGAKGVRPDDKVVIEMVRFPNHYDVGEAVLVEVLGDRNQPGVDTLTVIHEYGLPTEFSEEALEQATQQTEQFDEKNLEGRLDLTLDPVVTIDPISARDFDDAISLVKTDNGHFHLGVHIADVSHFVTPNSPLDREAYKRATSVYLPTKVIPMLPEVLSNGLASLQQDRVRFVKSAFIEFNAEGIPVDTRFANSVIKVKKRFAYEDVSAFLKNPEKYRGQYGETITDLLLNMQDLARKLRKRRFDSGALELSMPEIKLSFDADGKVTGAFEADHDESHQIIEEFMLAANIAVATSLNDRGVSFLRRTHGDPSAEKMKAFSEFVESLGLSLTRSQSRHDIQELLDATAGTPLQKAVHFAFLRSLQQAEYSPEEVGHYALAAEQYCHFTSPIRRYPDLTIHRIVDRLLIRGEKYKGENPEFLNKVGIHCSDMSRRAERAERELTKLKLLEYIEQFVGQEFDAVVTGVERFGIFCQCLEVPAEGMVHISSLSDVDQFYFDRDLKCLIGKRTDIRIRLGMTVRVKITHVDVDRRELDMMLIKVIEEKSPRKRSSAKKRPNKKTVPKKKPNPKKRRR</sequence>
<protein>
    <recommendedName>
        <fullName evidence="7">Ribonuclease R</fullName>
        <shortName evidence="7">RNase R</shortName>
        <ecNumber evidence="7">3.1.13.1</ecNumber>
    </recommendedName>
</protein>
<comment type="function">
    <text evidence="7">3'-5' exoribonuclease that releases 5'-nucleoside monophosphates and is involved in maturation of structured RNAs.</text>
</comment>
<dbReference type="GO" id="GO:0003723">
    <property type="term" value="F:RNA binding"/>
    <property type="evidence" value="ECO:0007669"/>
    <property type="project" value="UniProtKB-UniRule"/>
</dbReference>
<dbReference type="OrthoDB" id="9764149at2"/>
<dbReference type="CDD" id="cd04471">
    <property type="entry name" value="S1_RNase_R"/>
    <property type="match status" value="1"/>
</dbReference>
<comment type="caution">
    <text evidence="10">The sequence shown here is derived from an EMBL/GenBank/DDBJ whole genome shotgun (WGS) entry which is preliminary data.</text>
</comment>
<evidence type="ECO:0000256" key="3">
    <source>
        <dbReference type="ARBA" id="ARBA00022722"/>
    </source>
</evidence>
<keyword evidence="3 7" id="KW-0540">Nuclease</keyword>
<keyword evidence="6 7" id="KW-0694">RNA-binding</keyword>
<dbReference type="InterPro" id="IPR003029">
    <property type="entry name" value="S1_domain"/>
</dbReference>
<dbReference type="InterPro" id="IPR004476">
    <property type="entry name" value="RNase_II/RNase_R"/>
</dbReference>
<dbReference type="Proteomes" id="UP000316095">
    <property type="component" value="Unassembled WGS sequence"/>
</dbReference>
<keyword evidence="4 7" id="KW-0378">Hydrolase</keyword>
<dbReference type="EMBL" id="SJPG01000001">
    <property type="protein sequence ID" value="TWT61293.1"/>
    <property type="molecule type" value="Genomic_DNA"/>
</dbReference>
<name>A0A5C5XFZ6_9PLAN</name>
<dbReference type="NCBIfam" id="TIGR02063">
    <property type="entry name" value="RNase_R"/>
    <property type="match status" value="1"/>
</dbReference>
<reference evidence="10 11" key="1">
    <citation type="submission" date="2019-02" db="EMBL/GenBank/DDBJ databases">
        <title>Deep-cultivation of Planctomycetes and their phenomic and genomic characterization uncovers novel biology.</title>
        <authorList>
            <person name="Wiegand S."/>
            <person name="Jogler M."/>
            <person name="Boedeker C."/>
            <person name="Pinto D."/>
            <person name="Vollmers J."/>
            <person name="Rivas-Marin E."/>
            <person name="Kohn T."/>
            <person name="Peeters S.H."/>
            <person name="Heuer A."/>
            <person name="Rast P."/>
            <person name="Oberbeckmann S."/>
            <person name="Bunk B."/>
            <person name="Jeske O."/>
            <person name="Meyerdierks A."/>
            <person name="Storesund J.E."/>
            <person name="Kallscheuer N."/>
            <person name="Luecker S."/>
            <person name="Lage O.M."/>
            <person name="Pohl T."/>
            <person name="Merkel B.J."/>
            <person name="Hornburger P."/>
            <person name="Mueller R.-W."/>
            <person name="Bruemmer F."/>
            <person name="Labrenz M."/>
            <person name="Spormann A.M."/>
            <person name="Op Den Camp H."/>
            <person name="Overmann J."/>
            <person name="Amann R."/>
            <person name="Jetten M.S.M."/>
            <person name="Mascher T."/>
            <person name="Medema M.H."/>
            <person name="Devos D.P."/>
            <person name="Kaster A.-K."/>
            <person name="Ovreas L."/>
            <person name="Rohde M."/>
            <person name="Galperin M.Y."/>
            <person name="Jogler C."/>
        </authorList>
    </citation>
    <scope>NUCLEOTIDE SEQUENCE [LARGE SCALE GENOMIC DNA]</scope>
    <source>
        <strain evidence="10 11">Pan54</strain>
    </source>
</reference>
<feature type="domain" description="S1 motif" evidence="9">
    <location>
        <begin position="624"/>
        <end position="706"/>
    </location>
</feature>
<gene>
    <name evidence="7 10" type="primary">rnr</name>
    <name evidence="10" type="ORF">Pan54_20290</name>
</gene>
<keyword evidence="2 7" id="KW-0963">Cytoplasm</keyword>
<dbReference type="InterPro" id="IPR011805">
    <property type="entry name" value="RNase_R"/>
</dbReference>
<comment type="subcellular location">
    <subcellularLocation>
        <location evidence="7">Cytoplasm</location>
    </subcellularLocation>
</comment>
<evidence type="ECO:0000313" key="11">
    <source>
        <dbReference type="Proteomes" id="UP000316095"/>
    </source>
</evidence>
<dbReference type="PANTHER" id="PTHR23355:SF9">
    <property type="entry name" value="DIS3-LIKE EXONUCLEASE 2"/>
    <property type="match status" value="1"/>
</dbReference>
<dbReference type="Pfam" id="PF00773">
    <property type="entry name" value="RNB"/>
    <property type="match status" value="1"/>
</dbReference>
<dbReference type="SMART" id="SM00316">
    <property type="entry name" value="S1"/>
    <property type="match status" value="1"/>
</dbReference>
<evidence type="ECO:0000256" key="4">
    <source>
        <dbReference type="ARBA" id="ARBA00022801"/>
    </source>
</evidence>
<comment type="similarity">
    <text evidence="7">Belongs to the RNR ribonuclease family. RNase R subfamily.</text>
</comment>
<dbReference type="SMART" id="SM00955">
    <property type="entry name" value="RNB"/>
    <property type="match status" value="1"/>
</dbReference>
<organism evidence="10 11">
    <name type="scientific">Rubinisphaera italica</name>
    <dbReference type="NCBI Taxonomy" id="2527969"/>
    <lineage>
        <taxon>Bacteria</taxon>
        <taxon>Pseudomonadati</taxon>
        <taxon>Planctomycetota</taxon>
        <taxon>Planctomycetia</taxon>
        <taxon>Planctomycetales</taxon>
        <taxon>Planctomycetaceae</taxon>
        <taxon>Rubinisphaera</taxon>
    </lineage>
</organism>
<dbReference type="Pfam" id="PF00575">
    <property type="entry name" value="S1"/>
    <property type="match status" value="1"/>
</dbReference>
<evidence type="ECO:0000256" key="6">
    <source>
        <dbReference type="ARBA" id="ARBA00022884"/>
    </source>
</evidence>
<evidence type="ECO:0000256" key="7">
    <source>
        <dbReference type="HAMAP-Rule" id="MF_01895"/>
    </source>
</evidence>
<evidence type="ECO:0000259" key="9">
    <source>
        <dbReference type="PROSITE" id="PS50126"/>
    </source>
</evidence>
<dbReference type="NCBIfam" id="TIGR00358">
    <property type="entry name" value="3_prime_RNase"/>
    <property type="match status" value="1"/>
</dbReference>
<accession>A0A5C5XFZ6</accession>
<dbReference type="SUPFAM" id="SSF50249">
    <property type="entry name" value="Nucleic acid-binding proteins"/>
    <property type="match status" value="4"/>
</dbReference>
<dbReference type="PANTHER" id="PTHR23355">
    <property type="entry name" value="RIBONUCLEASE"/>
    <property type="match status" value="1"/>
</dbReference>
<dbReference type="RefSeq" id="WP_146503308.1">
    <property type="nucleotide sequence ID" value="NZ_SJPG01000001.1"/>
</dbReference>
<evidence type="ECO:0000313" key="10">
    <source>
        <dbReference type="EMBL" id="TWT61293.1"/>
    </source>
</evidence>
<dbReference type="Gene3D" id="2.40.50.140">
    <property type="entry name" value="Nucleic acid-binding proteins"/>
    <property type="match status" value="2"/>
</dbReference>
<evidence type="ECO:0000256" key="2">
    <source>
        <dbReference type="ARBA" id="ARBA00022490"/>
    </source>
</evidence>
<dbReference type="GO" id="GO:0005829">
    <property type="term" value="C:cytosol"/>
    <property type="evidence" value="ECO:0007669"/>
    <property type="project" value="TreeGrafter"/>
</dbReference>
<dbReference type="InterPro" id="IPR012340">
    <property type="entry name" value="NA-bd_OB-fold"/>
</dbReference>